<sequence length="142" mass="16830">MRKKLCGYLLMIVTMLIVSGCSSFVSREEEYTKVIDSALKANQELVKEYDWNFGENDIFERKESNIMIWEDENNYYVYLRKNNFNDGYDYVYGDGYKIAKTNDSWDSSPDDRAKIKEFLDDNVSPIYEENNIELVSDDKDMR</sequence>
<keyword evidence="2" id="KW-1185">Reference proteome</keyword>
<dbReference type="RefSeq" id="WP_069663663.1">
    <property type="nucleotide sequence ID" value="NZ_JBHUJJ010000001.1"/>
</dbReference>
<comment type="caution">
    <text evidence="1">The sequence shown here is derived from an EMBL/GenBank/DDBJ whole genome shotgun (WGS) entry which is preliminary data.</text>
</comment>
<gene>
    <name evidence="1" type="ORF">BCR25_05600</name>
</gene>
<dbReference type="EMBL" id="MIJY01000023">
    <property type="protein sequence ID" value="OEG12963.1"/>
    <property type="molecule type" value="Genomic_DNA"/>
</dbReference>
<dbReference type="PROSITE" id="PS51257">
    <property type="entry name" value="PROKAR_LIPOPROTEIN"/>
    <property type="match status" value="1"/>
</dbReference>
<organism evidence="1 2">
    <name type="scientific">Enterococcus termitis</name>
    <dbReference type="NCBI Taxonomy" id="332950"/>
    <lineage>
        <taxon>Bacteria</taxon>
        <taxon>Bacillati</taxon>
        <taxon>Bacillota</taxon>
        <taxon>Bacilli</taxon>
        <taxon>Lactobacillales</taxon>
        <taxon>Enterococcaceae</taxon>
        <taxon>Enterococcus</taxon>
    </lineage>
</organism>
<dbReference type="AlphaFoldDB" id="A0A1E5GJQ2"/>
<evidence type="ECO:0000313" key="1">
    <source>
        <dbReference type="EMBL" id="OEG12963.1"/>
    </source>
</evidence>
<protein>
    <submittedName>
        <fullName evidence="1">Uncharacterized protein</fullName>
    </submittedName>
</protein>
<proteinExistence type="predicted"/>
<evidence type="ECO:0000313" key="2">
    <source>
        <dbReference type="Proteomes" id="UP000095094"/>
    </source>
</evidence>
<accession>A0A1E5GJQ2</accession>
<name>A0A1E5GJQ2_9ENTE</name>
<dbReference type="OrthoDB" id="2186477at2"/>
<dbReference type="Proteomes" id="UP000095094">
    <property type="component" value="Unassembled WGS sequence"/>
</dbReference>
<reference evidence="2" key="1">
    <citation type="submission" date="2016-09" db="EMBL/GenBank/DDBJ databases">
        <authorList>
            <person name="Gulvik C.A."/>
        </authorList>
    </citation>
    <scope>NUCLEOTIDE SEQUENCE [LARGE SCALE GENOMIC DNA]</scope>
    <source>
        <strain evidence="2">LMG 8895</strain>
    </source>
</reference>